<feature type="region of interest" description="Disordered" evidence="2">
    <location>
        <begin position="79"/>
        <end position="131"/>
    </location>
</feature>
<dbReference type="EMBL" id="CP002271">
    <property type="protein sequence ID" value="ADO70819.1"/>
    <property type="molecule type" value="Genomic_DNA"/>
</dbReference>
<dbReference type="HOGENOM" id="CLU_952872_0_0_7"/>
<feature type="compositionally biased region" description="Low complexity" evidence="2">
    <location>
        <begin position="108"/>
        <end position="123"/>
    </location>
</feature>
<keyword evidence="4" id="KW-1185">Reference proteome</keyword>
<feature type="coiled-coil region" evidence="1">
    <location>
        <begin position="134"/>
        <end position="192"/>
    </location>
</feature>
<evidence type="ECO:0000256" key="2">
    <source>
        <dbReference type="SAM" id="MobiDB-lite"/>
    </source>
</evidence>
<keyword evidence="1" id="KW-0175">Coiled coil</keyword>
<reference evidence="3 4" key="1">
    <citation type="journal article" date="2011" name="Mol. Biol. Evol.">
        <title>Comparative genomic analysis of fruiting body formation in Myxococcales.</title>
        <authorList>
            <person name="Huntley S."/>
            <person name="Hamann N."/>
            <person name="Wegener-Feldbrugge S."/>
            <person name="Treuner-Lange A."/>
            <person name="Kube M."/>
            <person name="Reinhardt R."/>
            <person name="Klages S."/>
            <person name="Muller R."/>
            <person name="Ronning C.M."/>
            <person name="Nierman W.C."/>
            <person name="Sogaard-Andersen L."/>
        </authorList>
    </citation>
    <scope>NUCLEOTIDE SEQUENCE [LARGE SCALE GENOMIC DNA]</scope>
    <source>
        <strain evidence="3 4">DW4/3-1</strain>
    </source>
</reference>
<dbReference type="RefSeq" id="WP_013375545.1">
    <property type="nucleotide sequence ID" value="NC_014623.1"/>
</dbReference>
<dbReference type="KEGG" id="sur:STAUR_3027"/>
<evidence type="ECO:0000313" key="4">
    <source>
        <dbReference type="Proteomes" id="UP000001351"/>
    </source>
</evidence>
<dbReference type="eggNOG" id="ENOG50316FR">
    <property type="taxonomic scope" value="Bacteria"/>
</dbReference>
<name>E3FS96_STIAD</name>
<proteinExistence type="predicted"/>
<dbReference type="Proteomes" id="UP000001351">
    <property type="component" value="Chromosome"/>
</dbReference>
<gene>
    <name evidence="3" type="ordered locus">STAUR_3027</name>
</gene>
<feature type="compositionally biased region" description="Polar residues" evidence="2">
    <location>
        <begin position="57"/>
        <end position="68"/>
    </location>
</feature>
<feature type="region of interest" description="Disordered" evidence="2">
    <location>
        <begin position="49"/>
        <end position="68"/>
    </location>
</feature>
<dbReference type="STRING" id="378806.STAUR_3027"/>
<protein>
    <submittedName>
        <fullName evidence="3">Uncharacterized protein</fullName>
    </submittedName>
</protein>
<organism evidence="3 4">
    <name type="scientific">Stigmatella aurantiaca (strain DW4/3-1)</name>
    <dbReference type="NCBI Taxonomy" id="378806"/>
    <lineage>
        <taxon>Bacteria</taxon>
        <taxon>Pseudomonadati</taxon>
        <taxon>Myxococcota</taxon>
        <taxon>Myxococcia</taxon>
        <taxon>Myxococcales</taxon>
        <taxon>Cystobacterineae</taxon>
        <taxon>Archangiaceae</taxon>
        <taxon>Stigmatella</taxon>
    </lineage>
</organism>
<sequence>MAMKPLLALSFGLLLGQTPQVTPALPPDADIQEPAAIALREAWEQALEEASPFDTGPGTSETFAQPPSLTTEIALSPPVTLTSPADALPQTAPVSNEGTGGAGLGTSEEGAAPQTAAPETTAPGEPPATPEQMAEEMQRLLAQVQSLQTQLQTQQQESASVAQEMEQELSGMRERAQELERLRTENLALLERAATWLAAADQALGTGELAVDGALEEADAALAAALQNASASGRGNAALQVEAARSAIAQALDAAGRRDVYYARWALLDAVVQLRAASSNTLDREDSSVLNP</sequence>
<dbReference type="AlphaFoldDB" id="E3FS96"/>
<evidence type="ECO:0000256" key="1">
    <source>
        <dbReference type="SAM" id="Coils"/>
    </source>
</evidence>
<evidence type="ECO:0000313" key="3">
    <source>
        <dbReference type="EMBL" id="ADO70819.1"/>
    </source>
</evidence>
<accession>E3FS96</accession>
<dbReference type="OrthoDB" id="5526472at2"/>